<evidence type="ECO:0000256" key="12">
    <source>
        <dbReference type="ARBA" id="ARBA00022989"/>
    </source>
</evidence>
<evidence type="ECO:0000256" key="9">
    <source>
        <dbReference type="ARBA" id="ARBA00022741"/>
    </source>
</evidence>
<comment type="subcellular location">
    <subcellularLocation>
        <location evidence="2">Cell inner membrane</location>
        <topology evidence="2">Multi-pass membrane protein</topology>
    </subcellularLocation>
</comment>
<proteinExistence type="predicted"/>
<dbReference type="CDD" id="cd00075">
    <property type="entry name" value="HATPase"/>
    <property type="match status" value="1"/>
</dbReference>
<dbReference type="Proteomes" id="UP000732399">
    <property type="component" value="Unassembled WGS sequence"/>
</dbReference>
<evidence type="ECO:0000256" key="4">
    <source>
        <dbReference type="ARBA" id="ARBA00022475"/>
    </source>
</evidence>
<protein>
    <recommendedName>
        <fullName evidence="3">histidine kinase</fullName>
        <ecNumber evidence="3">2.7.13.3</ecNumber>
    </recommendedName>
</protein>
<evidence type="ECO:0000313" key="20">
    <source>
        <dbReference type="Proteomes" id="UP000732399"/>
    </source>
</evidence>
<dbReference type="Pfam" id="PF02518">
    <property type="entry name" value="HATPase_c"/>
    <property type="match status" value="1"/>
</dbReference>
<name>A0ABX1CS87_9SPHN</name>
<evidence type="ECO:0000256" key="2">
    <source>
        <dbReference type="ARBA" id="ARBA00004429"/>
    </source>
</evidence>
<organism evidence="19 20">
    <name type="scientific">Sphingomonas corticis</name>
    <dbReference type="NCBI Taxonomy" id="2722791"/>
    <lineage>
        <taxon>Bacteria</taxon>
        <taxon>Pseudomonadati</taxon>
        <taxon>Pseudomonadota</taxon>
        <taxon>Alphaproteobacteria</taxon>
        <taxon>Sphingomonadales</taxon>
        <taxon>Sphingomonadaceae</taxon>
        <taxon>Sphingomonas</taxon>
    </lineage>
</organism>
<dbReference type="PANTHER" id="PTHR44936">
    <property type="entry name" value="SENSOR PROTEIN CREC"/>
    <property type="match status" value="1"/>
</dbReference>
<dbReference type="Gene3D" id="3.30.565.10">
    <property type="entry name" value="Histidine kinase-like ATPase, C-terminal domain"/>
    <property type="match status" value="1"/>
</dbReference>
<keyword evidence="7" id="KW-0808">Transferase</keyword>
<keyword evidence="11" id="KW-0067">ATP-binding</keyword>
<dbReference type="InterPro" id="IPR003660">
    <property type="entry name" value="HAMP_dom"/>
</dbReference>
<keyword evidence="6" id="KW-0597">Phosphoprotein</keyword>
<dbReference type="InterPro" id="IPR004358">
    <property type="entry name" value="Sig_transdc_His_kin-like_C"/>
</dbReference>
<evidence type="ECO:0000256" key="16">
    <source>
        <dbReference type="SAM" id="Phobius"/>
    </source>
</evidence>
<comment type="caution">
    <text evidence="19">The sequence shown here is derived from an EMBL/GenBank/DDBJ whole genome shotgun (WGS) entry which is preliminary data.</text>
</comment>
<dbReference type="Pfam" id="PF00672">
    <property type="entry name" value="HAMP"/>
    <property type="match status" value="1"/>
</dbReference>
<evidence type="ECO:0000256" key="1">
    <source>
        <dbReference type="ARBA" id="ARBA00000085"/>
    </source>
</evidence>
<dbReference type="SUPFAM" id="SSF55874">
    <property type="entry name" value="ATPase domain of HSP90 chaperone/DNA topoisomerase II/histidine kinase"/>
    <property type="match status" value="1"/>
</dbReference>
<dbReference type="EC" id="2.7.13.3" evidence="3"/>
<evidence type="ECO:0000256" key="15">
    <source>
        <dbReference type="SAM" id="MobiDB-lite"/>
    </source>
</evidence>
<feature type="domain" description="HAMP" evidence="18">
    <location>
        <begin position="180"/>
        <end position="232"/>
    </location>
</feature>
<gene>
    <name evidence="19" type="ORF">HBH26_11800</name>
</gene>
<keyword evidence="4" id="KW-1003">Cell membrane</keyword>
<evidence type="ECO:0000256" key="8">
    <source>
        <dbReference type="ARBA" id="ARBA00022692"/>
    </source>
</evidence>
<evidence type="ECO:0000256" key="3">
    <source>
        <dbReference type="ARBA" id="ARBA00012438"/>
    </source>
</evidence>
<evidence type="ECO:0000256" key="5">
    <source>
        <dbReference type="ARBA" id="ARBA00022519"/>
    </source>
</evidence>
<dbReference type="SMART" id="SM00304">
    <property type="entry name" value="HAMP"/>
    <property type="match status" value="1"/>
</dbReference>
<feature type="transmembrane region" description="Helical" evidence="16">
    <location>
        <begin position="161"/>
        <end position="179"/>
    </location>
</feature>
<dbReference type="InterPro" id="IPR003594">
    <property type="entry name" value="HATPase_dom"/>
</dbReference>
<dbReference type="EMBL" id="JAAVJH010000006">
    <property type="protein sequence ID" value="NJR79267.1"/>
    <property type="molecule type" value="Genomic_DNA"/>
</dbReference>
<dbReference type="InterPro" id="IPR003661">
    <property type="entry name" value="HisK_dim/P_dom"/>
</dbReference>
<dbReference type="SMART" id="SM00388">
    <property type="entry name" value="HisKA"/>
    <property type="match status" value="1"/>
</dbReference>
<dbReference type="PROSITE" id="PS50885">
    <property type="entry name" value="HAMP"/>
    <property type="match status" value="1"/>
</dbReference>
<evidence type="ECO:0000256" key="14">
    <source>
        <dbReference type="ARBA" id="ARBA00023136"/>
    </source>
</evidence>
<keyword evidence="10 19" id="KW-0418">Kinase</keyword>
<keyword evidence="20" id="KW-1185">Reference proteome</keyword>
<keyword evidence="14 16" id="KW-0472">Membrane</keyword>
<keyword evidence="5" id="KW-0997">Cell inner membrane</keyword>
<dbReference type="GO" id="GO:0016301">
    <property type="term" value="F:kinase activity"/>
    <property type="evidence" value="ECO:0007669"/>
    <property type="project" value="UniProtKB-KW"/>
</dbReference>
<dbReference type="InterPro" id="IPR036890">
    <property type="entry name" value="HATPase_C_sf"/>
</dbReference>
<evidence type="ECO:0000256" key="7">
    <source>
        <dbReference type="ARBA" id="ARBA00022679"/>
    </source>
</evidence>
<evidence type="ECO:0000259" key="17">
    <source>
        <dbReference type="PROSITE" id="PS50109"/>
    </source>
</evidence>
<dbReference type="InterPro" id="IPR050980">
    <property type="entry name" value="2C_sensor_his_kinase"/>
</dbReference>
<dbReference type="PRINTS" id="PR00344">
    <property type="entry name" value="BCTRLSENSOR"/>
</dbReference>
<accession>A0ABX1CS87</accession>
<feature type="region of interest" description="Disordered" evidence="15">
    <location>
        <begin position="55"/>
        <end position="91"/>
    </location>
</feature>
<feature type="domain" description="Histidine kinase" evidence="17">
    <location>
        <begin position="240"/>
        <end position="439"/>
    </location>
</feature>
<dbReference type="SUPFAM" id="SSF47384">
    <property type="entry name" value="Homodimeric domain of signal transducing histidine kinase"/>
    <property type="match status" value="1"/>
</dbReference>
<sequence>MSTVVSRAARPIAAHILALVIGAVVAATAVLFFVTYSGPPPMEPPRPLFAVADALRGSPPPGRRAPPQRDFGRDRPLTVARTDAAPPPRWRESADAATAARIAALLRVPATQVIANTELRPRRGGRELFGRFTVAWRTGDGWRVVRNATGPAFTRWHANTLAAMALAIALLALPAWALARAVSRPLRELARAAAAAQAGAARPDFPTGGPAEVRALTAAVGAMHDRLASHAEGRTAMLGAIAHDLGTPLSRLAFHVDRLPESLRDRAMADIDEMRAMIADTLRFARDESASGEAVRLDLASLIDSLVEDMAVAGAPVTARPGERAVVRGDAGALRRLFANLIDNAVRYGGEAAVAWRVEGGTVCVTVADRGPGVPATQAERLFEPFVRGEASRNRATGGTGLGLAIVRSITARHGGSVSLGPRDDGAGAVAAVVLPLAR</sequence>
<reference evidence="19 20" key="1">
    <citation type="submission" date="2020-03" db="EMBL/GenBank/DDBJ databases">
        <authorList>
            <person name="Wang L."/>
            <person name="He N."/>
            <person name="Li Y."/>
            <person name="Fang Y."/>
            <person name="Zhang F."/>
        </authorList>
    </citation>
    <scope>NUCLEOTIDE SEQUENCE [LARGE SCALE GENOMIC DNA]</scope>
    <source>
        <strain evidence="19 20">36D10-4-7</strain>
    </source>
</reference>
<evidence type="ECO:0000313" key="19">
    <source>
        <dbReference type="EMBL" id="NJR79267.1"/>
    </source>
</evidence>
<evidence type="ECO:0000256" key="11">
    <source>
        <dbReference type="ARBA" id="ARBA00022840"/>
    </source>
</evidence>
<evidence type="ECO:0000256" key="6">
    <source>
        <dbReference type="ARBA" id="ARBA00022553"/>
    </source>
</evidence>
<dbReference type="RefSeq" id="WP_168134810.1">
    <property type="nucleotide sequence ID" value="NZ_JAAVJH010000006.1"/>
</dbReference>
<evidence type="ECO:0000259" key="18">
    <source>
        <dbReference type="PROSITE" id="PS50885"/>
    </source>
</evidence>
<dbReference type="CDD" id="cd00082">
    <property type="entry name" value="HisKA"/>
    <property type="match status" value="1"/>
</dbReference>
<keyword evidence="9" id="KW-0547">Nucleotide-binding</keyword>
<dbReference type="Gene3D" id="1.10.287.130">
    <property type="match status" value="1"/>
</dbReference>
<dbReference type="PROSITE" id="PS50109">
    <property type="entry name" value="HIS_KIN"/>
    <property type="match status" value="1"/>
</dbReference>
<evidence type="ECO:0000256" key="10">
    <source>
        <dbReference type="ARBA" id="ARBA00022777"/>
    </source>
</evidence>
<dbReference type="PANTHER" id="PTHR44936:SF5">
    <property type="entry name" value="SENSOR HISTIDINE KINASE ENVZ"/>
    <property type="match status" value="1"/>
</dbReference>
<dbReference type="InterPro" id="IPR005467">
    <property type="entry name" value="His_kinase_dom"/>
</dbReference>
<feature type="transmembrane region" description="Helical" evidence="16">
    <location>
        <begin position="12"/>
        <end position="36"/>
    </location>
</feature>
<evidence type="ECO:0000256" key="13">
    <source>
        <dbReference type="ARBA" id="ARBA00023012"/>
    </source>
</evidence>
<dbReference type="SMART" id="SM00387">
    <property type="entry name" value="HATPase_c"/>
    <property type="match status" value="1"/>
</dbReference>
<comment type="catalytic activity">
    <reaction evidence="1">
        <text>ATP + protein L-histidine = ADP + protein N-phospho-L-histidine.</text>
        <dbReference type="EC" id="2.7.13.3"/>
    </reaction>
</comment>
<keyword evidence="8 16" id="KW-0812">Transmembrane</keyword>
<dbReference type="InterPro" id="IPR036097">
    <property type="entry name" value="HisK_dim/P_sf"/>
</dbReference>
<keyword evidence="13" id="KW-0902">Two-component regulatory system</keyword>
<keyword evidence="12 16" id="KW-1133">Transmembrane helix</keyword>